<dbReference type="EMBL" id="JH600070">
    <property type="protein sequence ID" value="EIJ43822.1"/>
    <property type="molecule type" value="Genomic_DNA"/>
</dbReference>
<sequence length="155" mass="18562">MFENRTRLIIQEKYLELVRQAVDVLKAIPTTQLQDIGSTYDNVWEAFTQEVQREEDAIYFSGLITDVCRQMVQTLSITELQLLWLISDGCFDWDDDEEFPEIEQMVTDVTDELSSWVEQEAEEPELEEDFYDDEEDDEDFEVEYYEEDHSHKRKH</sequence>
<reference evidence="2 3" key="1">
    <citation type="submission" date="2011-11" db="EMBL/GenBank/DDBJ databases">
        <title>Improved High-Quality Draft sequence of Beggiatoa alba B18lD.</title>
        <authorList>
            <consortium name="US DOE Joint Genome Institute"/>
            <person name="Lucas S."/>
            <person name="Han J."/>
            <person name="Lapidus A."/>
            <person name="Cheng J.-F."/>
            <person name="Goodwin L."/>
            <person name="Pitluck S."/>
            <person name="Peters L."/>
            <person name="Mikhailova N."/>
            <person name="Held B."/>
            <person name="Detter J.C."/>
            <person name="Han C."/>
            <person name="Tapia R."/>
            <person name="Land M."/>
            <person name="Hauser L."/>
            <person name="Kyrpides N."/>
            <person name="Ivanova N."/>
            <person name="Pagani I."/>
            <person name="Samuel K."/>
            <person name="Teske A."/>
            <person name="Mueller J."/>
            <person name="Woyke T."/>
        </authorList>
    </citation>
    <scope>NUCLEOTIDE SEQUENCE [LARGE SCALE GENOMIC DNA]</scope>
    <source>
        <strain evidence="2 3">B18LD</strain>
    </source>
</reference>
<dbReference type="OrthoDB" id="5625869at2"/>
<evidence type="ECO:0000313" key="2">
    <source>
        <dbReference type="EMBL" id="EIJ43822.1"/>
    </source>
</evidence>
<name>I3CJM9_9GAMM</name>
<proteinExistence type="predicted"/>
<keyword evidence="3" id="KW-1185">Reference proteome</keyword>
<evidence type="ECO:0000313" key="3">
    <source>
        <dbReference type="Proteomes" id="UP000005744"/>
    </source>
</evidence>
<feature type="region of interest" description="Disordered" evidence="1">
    <location>
        <begin position="113"/>
        <end position="155"/>
    </location>
</feature>
<evidence type="ECO:0000256" key="1">
    <source>
        <dbReference type="SAM" id="MobiDB-lite"/>
    </source>
</evidence>
<dbReference type="HOGENOM" id="CLU_1692075_0_0_6"/>
<dbReference type="RefSeq" id="WP_002691344.1">
    <property type="nucleotide sequence ID" value="NZ_JH600070.1"/>
</dbReference>
<protein>
    <submittedName>
        <fullName evidence="2">Uncharacterized protein</fullName>
    </submittedName>
</protein>
<dbReference type="Proteomes" id="UP000005744">
    <property type="component" value="Unassembled WGS sequence"/>
</dbReference>
<accession>I3CJM9</accession>
<feature type="compositionally biased region" description="Acidic residues" evidence="1">
    <location>
        <begin position="119"/>
        <end position="146"/>
    </location>
</feature>
<organism evidence="2 3">
    <name type="scientific">Beggiatoa alba B18LD</name>
    <dbReference type="NCBI Taxonomy" id="395493"/>
    <lineage>
        <taxon>Bacteria</taxon>
        <taxon>Pseudomonadati</taxon>
        <taxon>Pseudomonadota</taxon>
        <taxon>Gammaproteobacteria</taxon>
        <taxon>Thiotrichales</taxon>
        <taxon>Thiotrichaceae</taxon>
        <taxon>Beggiatoa</taxon>
    </lineage>
</organism>
<dbReference type="AlphaFoldDB" id="I3CJM9"/>
<gene>
    <name evidence="2" type="ORF">BegalDRAFT_2994</name>
</gene>